<gene>
    <name evidence="1" type="ORF">O181_002733</name>
</gene>
<accession>A0A9Q3BDA3</accession>
<reference evidence="1" key="1">
    <citation type="submission" date="2021-03" db="EMBL/GenBank/DDBJ databases">
        <title>Draft genome sequence of rust myrtle Austropuccinia psidii MF-1, a brazilian biotype.</title>
        <authorList>
            <person name="Quecine M.C."/>
            <person name="Pachon D.M.R."/>
            <person name="Bonatelli M.L."/>
            <person name="Correr F.H."/>
            <person name="Franceschini L.M."/>
            <person name="Leite T.F."/>
            <person name="Margarido G.R.A."/>
            <person name="Almeida C.A."/>
            <person name="Ferrarezi J.A."/>
            <person name="Labate C.A."/>
        </authorList>
    </citation>
    <scope>NUCLEOTIDE SEQUENCE</scope>
    <source>
        <strain evidence="1">MF-1</strain>
    </source>
</reference>
<dbReference type="OrthoDB" id="2505547at2759"/>
<sequence length="182" mass="20512">MHSLWMALLSPPPPVSRSTSSAYENFMQEPYHAEDRFDHLQSNGRNFNEWVACLNRVLCIAFNSEMSVNDSPSLLDNHAILHFIDASIPPNFALCIGIVPSCTLAKNLFEAIKARCCPGSHFQKLKVVQDLLQMLVETASGDPKSNTSIVLSLRRTFSMFKKSNVQNKARHHADRCMQDSFK</sequence>
<dbReference type="EMBL" id="AVOT02000469">
    <property type="protein sequence ID" value="MBW0463018.1"/>
    <property type="molecule type" value="Genomic_DNA"/>
</dbReference>
<evidence type="ECO:0000313" key="1">
    <source>
        <dbReference type="EMBL" id="MBW0463018.1"/>
    </source>
</evidence>
<evidence type="ECO:0000313" key="2">
    <source>
        <dbReference type="Proteomes" id="UP000765509"/>
    </source>
</evidence>
<name>A0A9Q3BDA3_9BASI</name>
<dbReference type="AlphaFoldDB" id="A0A9Q3BDA3"/>
<comment type="caution">
    <text evidence="1">The sequence shown here is derived from an EMBL/GenBank/DDBJ whole genome shotgun (WGS) entry which is preliminary data.</text>
</comment>
<keyword evidence="2" id="KW-1185">Reference proteome</keyword>
<protein>
    <submittedName>
        <fullName evidence="1">Uncharacterized protein</fullName>
    </submittedName>
</protein>
<dbReference type="Proteomes" id="UP000765509">
    <property type="component" value="Unassembled WGS sequence"/>
</dbReference>
<organism evidence="1 2">
    <name type="scientific">Austropuccinia psidii MF-1</name>
    <dbReference type="NCBI Taxonomy" id="1389203"/>
    <lineage>
        <taxon>Eukaryota</taxon>
        <taxon>Fungi</taxon>
        <taxon>Dikarya</taxon>
        <taxon>Basidiomycota</taxon>
        <taxon>Pucciniomycotina</taxon>
        <taxon>Pucciniomycetes</taxon>
        <taxon>Pucciniales</taxon>
        <taxon>Sphaerophragmiaceae</taxon>
        <taxon>Austropuccinia</taxon>
    </lineage>
</organism>
<proteinExistence type="predicted"/>